<evidence type="ECO:0000313" key="17">
    <source>
        <dbReference type="Proteomes" id="UP000516314"/>
    </source>
</evidence>
<keyword evidence="11" id="KW-0238">DNA-binding</keyword>
<evidence type="ECO:0000256" key="9">
    <source>
        <dbReference type="ARBA" id="ARBA00023015"/>
    </source>
</evidence>
<evidence type="ECO:0000256" key="4">
    <source>
        <dbReference type="ARBA" id="ARBA00022670"/>
    </source>
</evidence>
<dbReference type="CDD" id="cd11443">
    <property type="entry name" value="bHLH_AtAMS_like"/>
    <property type="match status" value="1"/>
</dbReference>
<dbReference type="PANTHER" id="PTHR12947">
    <property type="entry name" value="AMSH-LIKE PROTEASE"/>
    <property type="match status" value="1"/>
</dbReference>
<dbReference type="Proteomes" id="UP000516314">
    <property type="component" value="Chromosome 1"/>
</dbReference>
<gene>
    <name evidence="16" type="ORF">AT9943_LOCUS886</name>
</gene>
<comment type="cofactor">
    <cofactor evidence="1">
        <name>Zn(2+)</name>
        <dbReference type="ChEBI" id="CHEBI:29105"/>
    </cofactor>
</comment>
<evidence type="ECO:0000256" key="2">
    <source>
        <dbReference type="ARBA" id="ARBA00004123"/>
    </source>
</evidence>
<dbReference type="CDD" id="cd08066">
    <property type="entry name" value="MPN_AMSH_like"/>
    <property type="match status" value="1"/>
</dbReference>
<dbReference type="GO" id="GO:0061578">
    <property type="term" value="F:K63-linked deubiquitinase activity"/>
    <property type="evidence" value="ECO:0007669"/>
    <property type="project" value="InterPro"/>
</dbReference>
<organism evidence="16 17">
    <name type="scientific">Arabidopsis thaliana</name>
    <name type="common">Mouse-ear cress</name>
    <dbReference type="NCBI Taxonomy" id="3702"/>
    <lineage>
        <taxon>Eukaryota</taxon>
        <taxon>Viridiplantae</taxon>
        <taxon>Streptophyta</taxon>
        <taxon>Embryophyta</taxon>
        <taxon>Tracheophyta</taxon>
        <taxon>Spermatophyta</taxon>
        <taxon>Magnoliopsida</taxon>
        <taxon>eudicotyledons</taxon>
        <taxon>Gunneridae</taxon>
        <taxon>Pentapetalae</taxon>
        <taxon>rosids</taxon>
        <taxon>malvids</taxon>
        <taxon>Brassicales</taxon>
        <taxon>Brassicaceae</taxon>
        <taxon>Camelineae</taxon>
        <taxon>Arabidopsis</taxon>
    </lineage>
</organism>
<reference evidence="16 17" key="1">
    <citation type="submission" date="2020-09" db="EMBL/GenBank/DDBJ databases">
        <authorList>
            <person name="Ashkenazy H."/>
        </authorList>
    </citation>
    <scope>NUCLEOTIDE SEQUENCE [LARGE SCALE GENOMIC DNA]</scope>
    <source>
        <strain evidence="17">cv. Cdm-0</strain>
    </source>
</reference>
<sequence>MVTLSSPSPSLSCVENVTCKSSHVSRVLISGTDNINHGESSEAKILRDVHISERLLEDFTELARENTEKDLETCGTLAAFLERGIFYVTTLIIPKQESTSNSCQAMNEVEVFSIQNERELYPVGWIHVYLSLLAPSMFSDLFIYFVLTYYNEVMHIFQTHPSQGCFMSSVDLHTHYSYQVMVPEAFAIVVAPTDSSKSYGIFKLTDPGGMEVLRGCSETGFHPHKEPEDGNPVYEHCSNVYKNSNLRLSDSGYEHKMSQSPLSRIWVQRLADDSLFFLSLSLGFNSKSEVGYHCLVRSYIPDMICFDRATALTWDLCVIWKLGDDPSRFIEWVGCCCSGCYIDKNIKLENSEEGGTGRKKKASFCRDDHNKHRIRTLACEALSRFPLFMPLYPGIHGEVVMSKSPKWLVNSGSKMEMFSTRVLVPVSDGLVELFAFDMRPFDESMVHLIMSRCTTFFEPFPEQRLQFRIIPRAEESMSSGVNLSVEGGGSSSVSNPSSETQNLFGNYPNASCVEILREEQTPCLIMNKEKDVVVQNANDSKANKKLLPTENFKSKNLHSERKRRERINQAMYGLRAVVPKITKLNKIGIFSDAVDYINELLVEKQKLEDELKGINEMECKEIAAEEQSAIADPEAERVSSKSNKRVKKNEVKIEVHETGERDFLIRVVQEHKQDGFKRLIEAVDLCELEIIDVNFTRLDLTVMTVLNVKANKDGIACGILRDLLLKMMITSI</sequence>
<keyword evidence="9" id="KW-0805">Transcription regulation</keyword>
<evidence type="ECO:0000256" key="5">
    <source>
        <dbReference type="ARBA" id="ARBA00022723"/>
    </source>
</evidence>
<evidence type="ECO:0000256" key="6">
    <source>
        <dbReference type="ARBA" id="ARBA00022786"/>
    </source>
</evidence>
<dbReference type="InterPro" id="IPR011598">
    <property type="entry name" value="bHLH_dom"/>
</dbReference>
<evidence type="ECO:0000256" key="11">
    <source>
        <dbReference type="ARBA" id="ARBA00023125"/>
    </source>
</evidence>
<dbReference type="AlphaFoldDB" id="A0A7G2DPV4"/>
<comment type="subcellular location">
    <subcellularLocation>
        <location evidence="2">Nucleus</location>
    </subcellularLocation>
</comment>
<dbReference type="SMART" id="SM00232">
    <property type="entry name" value="JAB_MPN"/>
    <property type="match status" value="1"/>
</dbReference>
<dbReference type="GO" id="GO:0006508">
    <property type="term" value="P:proteolysis"/>
    <property type="evidence" value="ECO:0007669"/>
    <property type="project" value="UniProtKB-KW"/>
</dbReference>
<evidence type="ECO:0000256" key="1">
    <source>
        <dbReference type="ARBA" id="ARBA00001947"/>
    </source>
</evidence>
<keyword evidence="8" id="KW-0862">Zinc</keyword>
<evidence type="ECO:0000256" key="12">
    <source>
        <dbReference type="ARBA" id="ARBA00023163"/>
    </source>
</evidence>
<dbReference type="Gene3D" id="4.10.280.10">
    <property type="entry name" value="Helix-loop-helix DNA-binding domain"/>
    <property type="match status" value="1"/>
</dbReference>
<evidence type="ECO:0000256" key="7">
    <source>
        <dbReference type="ARBA" id="ARBA00022801"/>
    </source>
</evidence>
<dbReference type="SUPFAM" id="SSF102712">
    <property type="entry name" value="JAB1/MPN domain"/>
    <property type="match status" value="1"/>
</dbReference>
<keyword evidence="5" id="KW-0479">Metal-binding</keyword>
<dbReference type="Gene3D" id="3.40.140.10">
    <property type="entry name" value="Cytidine Deaminase, domain 2"/>
    <property type="match status" value="1"/>
</dbReference>
<evidence type="ECO:0000256" key="10">
    <source>
        <dbReference type="ARBA" id="ARBA00023049"/>
    </source>
</evidence>
<evidence type="ECO:0000259" key="14">
    <source>
        <dbReference type="PROSITE" id="PS50249"/>
    </source>
</evidence>
<protein>
    <submittedName>
        <fullName evidence="16">(thale cress) hypothetical protein</fullName>
    </submittedName>
</protein>
<accession>A0A7G2DPV4</accession>
<comment type="similarity">
    <text evidence="3">Belongs to the peptidase M67C family.</text>
</comment>
<proteinExistence type="inferred from homology"/>
<keyword evidence="12" id="KW-0804">Transcription</keyword>
<dbReference type="Pfam" id="PF14215">
    <property type="entry name" value="bHLH-MYC_N"/>
    <property type="match status" value="1"/>
</dbReference>
<dbReference type="PANTHER" id="PTHR12947:SF13">
    <property type="entry name" value="FI19924P1"/>
    <property type="match status" value="1"/>
</dbReference>
<dbReference type="InterPro" id="IPR036638">
    <property type="entry name" value="HLH_DNA-bd_sf"/>
</dbReference>
<dbReference type="PROSITE" id="PS50888">
    <property type="entry name" value="BHLH"/>
    <property type="match status" value="1"/>
</dbReference>
<keyword evidence="7" id="KW-0378">Hydrolase</keyword>
<keyword evidence="13" id="KW-0539">Nucleus</keyword>
<dbReference type="EMBL" id="LR881466">
    <property type="protein sequence ID" value="CAD5312330.1"/>
    <property type="molecule type" value="Genomic_DNA"/>
</dbReference>
<dbReference type="GO" id="GO:0003677">
    <property type="term" value="F:DNA binding"/>
    <property type="evidence" value="ECO:0007669"/>
    <property type="project" value="UniProtKB-KW"/>
</dbReference>
<dbReference type="InterPro" id="IPR000555">
    <property type="entry name" value="JAMM/MPN+_dom"/>
</dbReference>
<dbReference type="SMART" id="SM00353">
    <property type="entry name" value="HLH"/>
    <property type="match status" value="1"/>
</dbReference>
<dbReference type="GO" id="GO:0046872">
    <property type="term" value="F:metal ion binding"/>
    <property type="evidence" value="ECO:0007669"/>
    <property type="project" value="UniProtKB-KW"/>
</dbReference>
<evidence type="ECO:0000313" key="16">
    <source>
        <dbReference type="EMBL" id="CAD5312330.1"/>
    </source>
</evidence>
<dbReference type="GO" id="GO:0140492">
    <property type="term" value="F:metal-dependent deubiquitinase activity"/>
    <property type="evidence" value="ECO:0007669"/>
    <property type="project" value="InterPro"/>
</dbReference>
<feature type="domain" description="BHLH" evidence="15">
    <location>
        <begin position="551"/>
        <end position="600"/>
    </location>
</feature>
<dbReference type="InterPro" id="IPR044098">
    <property type="entry name" value="STAMBP/STALP-like_MPN"/>
</dbReference>
<name>A0A7G2DPV4_ARATH</name>
<dbReference type="InterPro" id="IPR037518">
    <property type="entry name" value="MPN"/>
</dbReference>
<dbReference type="PROSITE" id="PS50249">
    <property type="entry name" value="MPN"/>
    <property type="match status" value="1"/>
</dbReference>
<dbReference type="InterPro" id="IPR025610">
    <property type="entry name" value="MYC/MYB_N"/>
</dbReference>
<dbReference type="Pfam" id="PF01398">
    <property type="entry name" value="JAB"/>
    <property type="match status" value="1"/>
</dbReference>
<dbReference type="GO" id="GO:0070536">
    <property type="term" value="P:protein K63-linked deubiquitination"/>
    <property type="evidence" value="ECO:0007669"/>
    <property type="project" value="InterPro"/>
</dbReference>
<keyword evidence="10" id="KW-0482">Metalloprotease</keyword>
<evidence type="ECO:0000256" key="8">
    <source>
        <dbReference type="ARBA" id="ARBA00022833"/>
    </source>
</evidence>
<keyword evidence="4" id="KW-0645">Protease</keyword>
<dbReference type="GO" id="GO:0046983">
    <property type="term" value="F:protein dimerization activity"/>
    <property type="evidence" value="ECO:0007669"/>
    <property type="project" value="InterPro"/>
</dbReference>
<evidence type="ECO:0000256" key="13">
    <source>
        <dbReference type="ARBA" id="ARBA00023242"/>
    </source>
</evidence>
<dbReference type="Pfam" id="PF00010">
    <property type="entry name" value="HLH"/>
    <property type="match status" value="1"/>
</dbReference>
<feature type="domain" description="MPN" evidence="14">
    <location>
        <begin position="49"/>
        <end position="208"/>
    </location>
</feature>
<keyword evidence="6" id="KW-0833">Ubl conjugation pathway</keyword>
<evidence type="ECO:0000256" key="3">
    <source>
        <dbReference type="ARBA" id="ARBA00010981"/>
    </source>
</evidence>
<evidence type="ECO:0000259" key="15">
    <source>
        <dbReference type="PROSITE" id="PS50888"/>
    </source>
</evidence>
<dbReference type="GO" id="GO:0005634">
    <property type="term" value="C:nucleus"/>
    <property type="evidence" value="ECO:0007669"/>
    <property type="project" value="UniProtKB-SubCell"/>
</dbReference>
<dbReference type="SUPFAM" id="SSF47459">
    <property type="entry name" value="HLH, helix-loop-helix DNA-binding domain"/>
    <property type="match status" value="1"/>
</dbReference>